<dbReference type="InterPro" id="IPR051043">
    <property type="entry name" value="Sulfatase_Mod_Factor_Kinase"/>
</dbReference>
<gene>
    <name evidence="2" type="ORF">Pflav_032490</name>
</gene>
<proteinExistence type="predicted"/>
<organism evidence="2 3">
    <name type="scientific">Phytohabitans flavus</name>
    <dbReference type="NCBI Taxonomy" id="1076124"/>
    <lineage>
        <taxon>Bacteria</taxon>
        <taxon>Bacillati</taxon>
        <taxon>Actinomycetota</taxon>
        <taxon>Actinomycetes</taxon>
        <taxon>Micromonosporales</taxon>
        <taxon>Micromonosporaceae</taxon>
    </lineage>
</organism>
<reference evidence="2 3" key="2">
    <citation type="submission" date="2020-03" db="EMBL/GenBank/DDBJ databases">
        <authorList>
            <person name="Ichikawa N."/>
            <person name="Kimura A."/>
            <person name="Kitahashi Y."/>
            <person name="Uohara A."/>
        </authorList>
    </citation>
    <scope>NUCLEOTIDE SEQUENCE [LARGE SCALE GENOMIC DNA]</scope>
    <source>
        <strain evidence="2 3">NBRC 107702</strain>
    </source>
</reference>
<keyword evidence="3" id="KW-1185">Reference proteome</keyword>
<name>A0A6F8XSR9_9ACTN</name>
<dbReference type="Gene3D" id="3.90.1580.10">
    <property type="entry name" value="paralog of FGE (formylglycine-generating enzyme)"/>
    <property type="match status" value="1"/>
</dbReference>
<dbReference type="Proteomes" id="UP000502508">
    <property type="component" value="Chromosome"/>
</dbReference>
<evidence type="ECO:0000313" key="2">
    <source>
        <dbReference type="EMBL" id="BCB76839.1"/>
    </source>
</evidence>
<sequence>MLFRLVPAGTFTMGLSDAEAEALKNIAAGAETEYVSAFLDGADRMRPVRPVTVGAFLLARHPLTIAQVRQWLPDYEDDYADRPGDPGLAARLEDEPLETLLKALPFRLPTETEWEYAARAGTTTLTWAGNSIVDEDDLLDRFDDENDVAATENAFGLAAMGSLTERCADTYLDGYHHLAQGAAAHYGEGPSVVRGGASDLSPWQSCGEWLATLSASRASQDMFTSIRPALDAG</sequence>
<protein>
    <recommendedName>
        <fullName evidence="1">Sulfatase-modifying factor enzyme-like domain-containing protein</fullName>
    </recommendedName>
</protein>
<reference evidence="2 3" key="1">
    <citation type="submission" date="2020-03" db="EMBL/GenBank/DDBJ databases">
        <title>Whole genome shotgun sequence of Phytohabitans flavus NBRC 107702.</title>
        <authorList>
            <person name="Komaki H."/>
            <person name="Tamura T."/>
        </authorList>
    </citation>
    <scope>NUCLEOTIDE SEQUENCE [LARGE SCALE GENOMIC DNA]</scope>
    <source>
        <strain evidence="2 3">NBRC 107702</strain>
    </source>
</reference>
<dbReference type="SUPFAM" id="SSF56436">
    <property type="entry name" value="C-type lectin-like"/>
    <property type="match status" value="1"/>
</dbReference>
<evidence type="ECO:0000259" key="1">
    <source>
        <dbReference type="Pfam" id="PF03781"/>
    </source>
</evidence>
<dbReference type="PANTHER" id="PTHR23150:SF19">
    <property type="entry name" value="FORMYLGLYCINE-GENERATING ENZYME"/>
    <property type="match status" value="1"/>
</dbReference>
<evidence type="ECO:0000313" key="3">
    <source>
        <dbReference type="Proteomes" id="UP000502508"/>
    </source>
</evidence>
<dbReference type="PANTHER" id="PTHR23150">
    <property type="entry name" value="SULFATASE MODIFYING FACTOR 1, 2"/>
    <property type="match status" value="1"/>
</dbReference>
<accession>A0A6F8XSR9</accession>
<dbReference type="KEGG" id="pfla:Pflav_032490"/>
<dbReference type="InterPro" id="IPR005532">
    <property type="entry name" value="SUMF_dom"/>
</dbReference>
<dbReference type="InterPro" id="IPR016187">
    <property type="entry name" value="CTDL_fold"/>
</dbReference>
<dbReference type="Pfam" id="PF03781">
    <property type="entry name" value="FGE-sulfatase"/>
    <property type="match status" value="1"/>
</dbReference>
<dbReference type="InterPro" id="IPR042095">
    <property type="entry name" value="SUMF_sf"/>
</dbReference>
<dbReference type="EMBL" id="AP022870">
    <property type="protein sequence ID" value="BCB76839.1"/>
    <property type="molecule type" value="Genomic_DNA"/>
</dbReference>
<dbReference type="GO" id="GO:0120147">
    <property type="term" value="F:formylglycine-generating oxidase activity"/>
    <property type="evidence" value="ECO:0007669"/>
    <property type="project" value="TreeGrafter"/>
</dbReference>
<feature type="domain" description="Sulfatase-modifying factor enzyme-like" evidence="1">
    <location>
        <begin position="91"/>
        <end position="197"/>
    </location>
</feature>
<dbReference type="AlphaFoldDB" id="A0A6F8XSR9"/>